<protein>
    <submittedName>
        <fullName evidence="9">Lycopene cyclase domain-containing protein</fullName>
    </submittedName>
</protein>
<reference evidence="9 10" key="1">
    <citation type="submission" date="2019-04" db="EMBL/GenBank/DDBJ databases">
        <title>Saccharibacteria TM7 genomes.</title>
        <authorList>
            <person name="Bor B."/>
            <person name="He X."/>
            <person name="Chen T."/>
            <person name="Dewhirst F.E."/>
        </authorList>
    </citation>
    <scope>NUCLEOTIDE SEQUENCE [LARGE SCALE GENOMIC DNA]</scope>
    <source>
        <strain evidence="9 10">BB001</strain>
    </source>
</reference>
<evidence type="ECO:0000256" key="5">
    <source>
        <dbReference type="ARBA" id="ARBA00022989"/>
    </source>
</evidence>
<comment type="pathway">
    <text evidence="2">Carotenoid biosynthesis.</text>
</comment>
<evidence type="ECO:0000256" key="3">
    <source>
        <dbReference type="ARBA" id="ARBA00022692"/>
    </source>
</evidence>
<dbReference type="Proteomes" id="UP000310639">
    <property type="component" value="Chromosome"/>
</dbReference>
<dbReference type="NCBIfam" id="TIGR03462">
    <property type="entry name" value="CarR_dom_SF"/>
    <property type="match status" value="1"/>
</dbReference>
<evidence type="ECO:0000256" key="8">
    <source>
        <dbReference type="SAM" id="Phobius"/>
    </source>
</evidence>
<dbReference type="EMBL" id="CP040004">
    <property type="protein sequence ID" value="QCT42546.1"/>
    <property type="molecule type" value="Genomic_DNA"/>
</dbReference>
<comment type="subcellular location">
    <subcellularLocation>
        <location evidence="1">Membrane</location>
        <topology evidence="1">Multi-pass membrane protein</topology>
    </subcellularLocation>
</comment>
<dbReference type="GO" id="GO:0016117">
    <property type="term" value="P:carotenoid biosynthetic process"/>
    <property type="evidence" value="ECO:0007669"/>
    <property type="project" value="UniProtKB-KW"/>
</dbReference>
<dbReference type="InterPro" id="IPR017825">
    <property type="entry name" value="Lycopene_cyclase_dom"/>
</dbReference>
<keyword evidence="7" id="KW-0413">Isomerase</keyword>
<dbReference type="GO" id="GO:0016872">
    <property type="term" value="F:intramolecular lyase activity"/>
    <property type="evidence" value="ECO:0007669"/>
    <property type="project" value="InterPro"/>
</dbReference>
<keyword evidence="3 8" id="KW-0812">Transmembrane</keyword>
<evidence type="ECO:0000313" key="9">
    <source>
        <dbReference type="EMBL" id="QCT42546.1"/>
    </source>
</evidence>
<evidence type="ECO:0000256" key="2">
    <source>
        <dbReference type="ARBA" id="ARBA00004829"/>
    </source>
</evidence>
<name>A0A4V1GDP9_9BACT</name>
<dbReference type="RefSeq" id="WP_138079614.1">
    <property type="nucleotide sequence ID" value="NZ_CP040004.1"/>
</dbReference>
<evidence type="ECO:0000256" key="1">
    <source>
        <dbReference type="ARBA" id="ARBA00004141"/>
    </source>
</evidence>
<dbReference type="OrthoDB" id="4774157at2"/>
<evidence type="ECO:0000256" key="7">
    <source>
        <dbReference type="ARBA" id="ARBA00023235"/>
    </source>
</evidence>
<keyword evidence="5 8" id="KW-1133">Transmembrane helix</keyword>
<accession>A0A4V1GDP9</accession>
<evidence type="ECO:0000313" key="10">
    <source>
        <dbReference type="Proteomes" id="UP000310639"/>
    </source>
</evidence>
<gene>
    <name evidence="9" type="ORF">FBF37_03765</name>
</gene>
<keyword evidence="6 8" id="KW-0472">Membrane</keyword>
<keyword evidence="10" id="KW-1185">Reference proteome</keyword>
<dbReference type="GO" id="GO:0016020">
    <property type="term" value="C:membrane"/>
    <property type="evidence" value="ECO:0007669"/>
    <property type="project" value="UniProtKB-SubCell"/>
</dbReference>
<feature type="transmembrane region" description="Helical" evidence="8">
    <location>
        <begin position="6"/>
        <end position="23"/>
    </location>
</feature>
<evidence type="ECO:0000256" key="4">
    <source>
        <dbReference type="ARBA" id="ARBA00022746"/>
    </source>
</evidence>
<feature type="transmembrane region" description="Helical" evidence="8">
    <location>
        <begin position="80"/>
        <end position="98"/>
    </location>
</feature>
<keyword evidence="4" id="KW-0125">Carotenoid biosynthesis</keyword>
<evidence type="ECO:0000256" key="6">
    <source>
        <dbReference type="ARBA" id="ARBA00023136"/>
    </source>
</evidence>
<proteinExistence type="predicted"/>
<organism evidence="9 10">
    <name type="scientific">Candidatus Nanosynbacter featherlites</name>
    <dbReference type="NCBI Taxonomy" id="2572088"/>
    <lineage>
        <taxon>Bacteria</taxon>
        <taxon>Candidatus Saccharimonadota</taxon>
        <taxon>Candidatus Saccharimonadia</taxon>
        <taxon>Candidatus Nanosynbacterales</taxon>
        <taxon>Candidatus Nanosynbacteraceae</taxon>
        <taxon>Candidatus Nanosynbacter</taxon>
    </lineage>
</organism>
<dbReference type="GO" id="GO:0045436">
    <property type="term" value="F:lycopene beta cyclase activity"/>
    <property type="evidence" value="ECO:0007669"/>
    <property type="project" value="UniProtKB-ARBA"/>
</dbReference>
<dbReference type="KEGG" id="nft:FBF37_03765"/>
<feature type="transmembrane region" description="Helical" evidence="8">
    <location>
        <begin position="35"/>
        <end position="60"/>
    </location>
</feature>
<dbReference type="AlphaFoldDB" id="A0A4V1GDP9"/>
<sequence length="104" mass="12364">MSWLYLAGIIFSFAGMIVLDWRYRLAYWYDARRTVLTVLIMTSVFIVWDICGISLGIFLSGHSPYMLGVYLFPEFPLEELFFLLFLSYFSLVIYRAGVKRWRHI</sequence>